<evidence type="ECO:0000256" key="10">
    <source>
        <dbReference type="ARBA" id="ARBA00022984"/>
    </source>
</evidence>
<dbReference type="SUPFAM" id="SSF51161">
    <property type="entry name" value="Trimeric LpxA-like enzymes"/>
    <property type="match status" value="1"/>
</dbReference>
<feature type="binding site" evidence="17">
    <location>
        <position position="372"/>
    </location>
    <ligand>
        <name>UDP-N-acetyl-alpha-D-glucosamine</name>
        <dbReference type="ChEBI" id="CHEBI:57705"/>
    </ligand>
</feature>
<dbReference type="NCBIfam" id="TIGR01173">
    <property type="entry name" value="glmU"/>
    <property type="match status" value="1"/>
</dbReference>
<feature type="binding site" evidence="17">
    <location>
        <position position="411"/>
    </location>
    <ligand>
        <name>acetyl-CoA</name>
        <dbReference type="ChEBI" id="CHEBI:57288"/>
    </ligand>
</feature>
<dbReference type="GO" id="GO:0006048">
    <property type="term" value="P:UDP-N-acetylglucosamine biosynthetic process"/>
    <property type="evidence" value="ECO:0007669"/>
    <property type="project" value="UniProtKB-UniPathway"/>
</dbReference>
<feature type="binding site" evidence="17">
    <location>
        <position position="146"/>
    </location>
    <ligand>
        <name>UDP-N-acetyl-alpha-D-glucosamine</name>
        <dbReference type="ChEBI" id="CHEBI:57705"/>
    </ligand>
</feature>
<accession>A0A543HXZ5</accession>
<dbReference type="GO" id="GO:0005737">
    <property type="term" value="C:cytoplasm"/>
    <property type="evidence" value="ECO:0007669"/>
    <property type="project" value="UniProtKB-SubCell"/>
</dbReference>
<evidence type="ECO:0000256" key="12">
    <source>
        <dbReference type="ARBA" id="ARBA00023315"/>
    </source>
</evidence>
<dbReference type="PANTHER" id="PTHR43584:SF3">
    <property type="entry name" value="BIFUNCTIONAL PROTEIN GLMU"/>
    <property type="match status" value="1"/>
</dbReference>
<feature type="binding site" evidence="17">
    <location>
        <position position="357"/>
    </location>
    <ligand>
        <name>UDP-N-acetyl-alpha-D-glucosamine</name>
        <dbReference type="ChEBI" id="CHEBI:57705"/>
    </ligand>
</feature>
<evidence type="ECO:0000256" key="3">
    <source>
        <dbReference type="ARBA" id="ARBA00022490"/>
    </source>
</evidence>
<feature type="binding site" evidence="17">
    <location>
        <position position="109"/>
    </location>
    <ligand>
        <name>Mg(2+)</name>
        <dbReference type="ChEBI" id="CHEBI:18420"/>
    </ligand>
</feature>
<feature type="binding site" evidence="17">
    <location>
        <position position="176"/>
    </location>
    <ligand>
        <name>UDP-N-acetyl-alpha-D-glucosamine</name>
        <dbReference type="ChEBI" id="CHEBI:57705"/>
    </ligand>
</feature>
<dbReference type="Gene3D" id="3.90.550.10">
    <property type="entry name" value="Spore Coat Polysaccharide Biosynthesis Protein SpsA, Chain A"/>
    <property type="match status" value="1"/>
</dbReference>
<comment type="pathway">
    <text evidence="17">Bacterial outer membrane biogenesis; LPS lipid A biosynthesis.</text>
</comment>
<evidence type="ECO:0000256" key="7">
    <source>
        <dbReference type="ARBA" id="ARBA00022737"/>
    </source>
</evidence>
<comment type="similarity">
    <text evidence="2 17">In the N-terminal section; belongs to the N-acetylglucosamine-1-phosphate uridyltransferase family.</text>
</comment>
<keyword evidence="20" id="KW-1185">Reference proteome</keyword>
<feature type="region of interest" description="Linker" evidence="17">
    <location>
        <begin position="237"/>
        <end position="257"/>
    </location>
</feature>
<dbReference type="GO" id="GO:0003977">
    <property type="term" value="F:UDP-N-acetylglucosamine diphosphorylase activity"/>
    <property type="evidence" value="ECO:0007669"/>
    <property type="project" value="UniProtKB-UniRule"/>
</dbReference>
<dbReference type="PANTHER" id="PTHR43584">
    <property type="entry name" value="NUCLEOTIDYL TRANSFERASE"/>
    <property type="match status" value="1"/>
</dbReference>
<feature type="region of interest" description="N-acetyltransferase" evidence="17">
    <location>
        <begin position="258"/>
        <end position="474"/>
    </location>
</feature>
<feature type="binding site" evidence="17">
    <location>
        <position position="429"/>
    </location>
    <ligand>
        <name>acetyl-CoA</name>
        <dbReference type="ChEBI" id="CHEBI:57288"/>
    </ligand>
</feature>
<keyword evidence="4 17" id="KW-0808">Transferase</keyword>
<dbReference type="Pfam" id="PF12804">
    <property type="entry name" value="NTP_transf_3"/>
    <property type="match status" value="1"/>
</dbReference>
<dbReference type="InterPro" id="IPR038009">
    <property type="entry name" value="GlmU_C_LbH"/>
</dbReference>
<comment type="subcellular location">
    <subcellularLocation>
        <location evidence="17">Cytoplasm</location>
    </subcellularLocation>
</comment>
<evidence type="ECO:0000256" key="15">
    <source>
        <dbReference type="ARBA" id="ARBA00048493"/>
    </source>
</evidence>
<feature type="region of interest" description="Pyrophosphorylase" evidence="17">
    <location>
        <begin position="1"/>
        <end position="236"/>
    </location>
</feature>
<keyword evidence="13 17" id="KW-0961">Cell wall biogenesis/degradation</keyword>
<dbReference type="Proteomes" id="UP000318331">
    <property type="component" value="Unassembled WGS sequence"/>
</dbReference>
<comment type="pathway">
    <text evidence="17">Nucleotide-sugar biosynthesis; UDP-N-acetyl-alpha-D-glucosamine biosynthesis; N-acetyl-alpha-D-glucosamine 1-phosphate from alpha-D-glucosamine 6-phosphate (route II): step 2/2.</text>
</comment>
<feature type="binding site" evidence="17">
    <location>
        <begin position="107"/>
        <end position="109"/>
    </location>
    <ligand>
        <name>UDP-N-acetyl-alpha-D-glucosamine</name>
        <dbReference type="ChEBI" id="CHEBI:57705"/>
    </ligand>
</feature>
<dbReference type="GO" id="GO:0009245">
    <property type="term" value="P:lipid A biosynthetic process"/>
    <property type="evidence" value="ECO:0007669"/>
    <property type="project" value="UniProtKB-UniRule"/>
</dbReference>
<dbReference type="EC" id="2.7.7.23" evidence="17"/>
<feature type="binding site" evidence="17">
    <location>
        <position position="234"/>
    </location>
    <ligand>
        <name>Mg(2+)</name>
        <dbReference type="ChEBI" id="CHEBI:18420"/>
    </ligand>
</feature>
<gene>
    <name evidence="17" type="primary">glmU</name>
    <name evidence="19" type="ORF">FB466_1456</name>
</gene>
<comment type="function">
    <text evidence="16 17">Catalyzes the last two sequential reactions in the de novo biosynthetic pathway for UDP-N-acetylglucosamine (UDP-GlcNAc). The C-terminal domain catalyzes the transfer of acetyl group from acetyl coenzyme A to glucosamine-1-phosphate (GlcN-1-P) to produce N-acetylglucosamine-1-phosphate (GlcNAc-1-P), which is converted into UDP-GlcNAc by the transfer of uridine 5-monophosphate (from uridine 5-triphosphate), a reaction catalyzed by the N-terminal domain.</text>
</comment>
<evidence type="ECO:0000256" key="4">
    <source>
        <dbReference type="ARBA" id="ARBA00022679"/>
    </source>
</evidence>
<dbReference type="InterPro" id="IPR029044">
    <property type="entry name" value="Nucleotide-diphossugar_trans"/>
</dbReference>
<evidence type="ECO:0000259" key="18">
    <source>
        <dbReference type="Pfam" id="PF12804"/>
    </source>
</evidence>
<feature type="binding site" evidence="17">
    <location>
        <position position="386"/>
    </location>
    <ligand>
        <name>acetyl-CoA</name>
        <dbReference type="ChEBI" id="CHEBI:57288"/>
    </ligand>
</feature>
<dbReference type="GO" id="GO:0071555">
    <property type="term" value="P:cell wall organization"/>
    <property type="evidence" value="ECO:0007669"/>
    <property type="project" value="UniProtKB-KW"/>
</dbReference>
<evidence type="ECO:0000313" key="20">
    <source>
        <dbReference type="Proteomes" id="UP000318331"/>
    </source>
</evidence>
<dbReference type="UniPathway" id="UPA00973"/>
<keyword evidence="7 17" id="KW-0677">Repeat</keyword>
<dbReference type="GO" id="GO:0000902">
    <property type="term" value="P:cell morphogenesis"/>
    <property type="evidence" value="ECO:0007669"/>
    <property type="project" value="UniProtKB-UniRule"/>
</dbReference>
<keyword evidence="8 17" id="KW-0460">Magnesium</keyword>
<feature type="binding site" evidence="17">
    <location>
        <position position="234"/>
    </location>
    <ligand>
        <name>UDP-N-acetyl-alpha-D-glucosamine</name>
        <dbReference type="ChEBI" id="CHEBI:57705"/>
    </ligand>
</feature>
<feature type="domain" description="MobA-like NTP transferase" evidence="18">
    <location>
        <begin position="8"/>
        <end position="135"/>
    </location>
</feature>
<dbReference type="OrthoDB" id="9775031at2"/>
<evidence type="ECO:0000256" key="17">
    <source>
        <dbReference type="HAMAP-Rule" id="MF_01631"/>
    </source>
</evidence>
<keyword evidence="6 17" id="KW-0479">Metal-binding</keyword>
<dbReference type="EC" id="2.3.1.157" evidence="17"/>
<comment type="similarity">
    <text evidence="1 17">In the C-terminal section; belongs to the transferase hexapeptide repeat family.</text>
</comment>
<dbReference type="InterPro" id="IPR011004">
    <property type="entry name" value="Trimer_LpxA-like_sf"/>
</dbReference>
<comment type="caution">
    <text evidence="19">The sequence shown here is derived from an EMBL/GenBank/DDBJ whole genome shotgun (WGS) entry which is preliminary data.</text>
</comment>
<name>A0A543HXZ5_9MICO</name>
<dbReference type="HAMAP" id="MF_01631">
    <property type="entry name" value="GlmU"/>
    <property type="match status" value="1"/>
</dbReference>
<evidence type="ECO:0000256" key="16">
    <source>
        <dbReference type="ARBA" id="ARBA00049628"/>
    </source>
</evidence>
<feature type="binding site" evidence="17">
    <location>
        <position position="161"/>
    </location>
    <ligand>
        <name>UDP-N-acetyl-alpha-D-glucosamine</name>
        <dbReference type="ChEBI" id="CHEBI:57705"/>
    </ligand>
</feature>
<comment type="catalytic activity">
    <reaction evidence="14 17">
        <text>alpha-D-glucosamine 1-phosphate + acetyl-CoA = N-acetyl-alpha-D-glucosamine 1-phosphate + CoA + H(+)</text>
        <dbReference type="Rhea" id="RHEA:13725"/>
        <dbReference type="ChEBI" id="CHEBI:15378"/>
        <dbReference type="ChEBI" id="CHEBI:57287"/>
        <dbReference type="ChEBI" id="CHEBI:57288"/>
        <dbReference type="ChEBI" id="CHEBI:57776"/>
        <dbReference type="ChEBI" id="CHEBI:58516"/>
        <dbReference type="EC" id="2.3.1.157"/>
    </reaction>
</comment>
<dbReference type="AlphaFoldDB" id="A0A543HXZ5"/>
<dbReference type="GO" id="GO:0000287">
    <property type="term" value="F:magnesium ion binding"/>
    <property type="evidence" value="ECO:0007669"/>
    <property type="project" value="UniProtKB-UniRule"/>
</dbReference>
<proteinExistence type="inferred from homology"/>
<dbReference type="CDD" id="cd02540">
    <property type="entry name" value="GT2_GlmU_N_bac"/>
    <property type="match status" value="1"/>
</dbReference>
<dbReference type="InterPro" id="IPR005882">
    <property type="entry name" value="Bifunctional_GlmU"/>
</dbReference>
<dbReference type="UniPathway" id="UPA00113">
    <property type="reaction ID" value="UER00532"/>
</dbReference>
<feature type="active site" description="Proton acceptor" evidence="17">
    <location>
        <position position="369"/>
    </location>
</feature>
<feature type="binding site" evidence="17">
    <location>
        <position position="78"/>
    </location>
    <ligand>
        <name>UDP-N-acetyl-alpha-D-glucosamine</name>
        <dbReference type="ChEBI" id="CHEBI:57705"/>
    </ligand>
</feature>
<evidence type="ECO:0000256" key="6">
    <source>
        <dbReference type="ARBA" id="ARBA00022723"/>
    </source>
</evidence>
<evidence type="ECO:0000256" key="8">
    <source>
        <dbReference type="ARBA" id="ARBA00022842"/>
    </source>
</evidence>
<sequence length="474" mass="49232">MPNSQLAVVILAAGQGTRMRSSLPKVLHPLAGQPLIGHVLDTAIQLNPAHIVAVVRHERDQVSAAITEHLPSAIIVDQDEVPGTGRAVEVAVAVLPAEFTGHVVVLSGDVPLLSEAAVRELVEAHLAQSNALTLLSTVVGDPAGMGRILRSDSGSFVGIVEQKDATAEQRAIVEINAGVYIFERAALDHALARVSTDNAQQEKYLTDTAGEILAAGGRIQAVAITDHWLVAGINDRAQLAAAAHELNARIIRHWQLNGVTVQDAASTWIDKDAQLAEDVTLLPGTQILRATVVGAGSVIGPDTSLIDCEVGRDARVRRTDAQLAVIGDGATVGPYSFLRPGTILGEGGKIGAYVETKNTTIGAGSKVPHLSYVGDATIGEGTNVGAGTIVANYDGVQKHHTEVGSHVRIGSKNVLVAPVTISDGAYTGAGTVVRKNVPSGSLAVNVAPQRNLEGWVAQNRPGTDTAQAAEKSGE</sequence>
<evidence type="ECO:0000256" key="5">
    <source>
        <dbReference type="ARBA" id="ARBA00022695"/>
    </source>
</evidence>
<dbReference type="NCBIfam" id="NF010932">
    <property type="entry name" value="PRK14352.1"/>
    <property type="match status" value="1"/>
</dbReference>
<feature type="binding site" evidence="17">
    <location>
        <begin position="11"/>
        <end position="14"/>
    </location>
    <ligand>
        <name>UDP-N-acetyl-alpha-D-glucosamine</name>
        <dbReference type="ChEBI" id="CHEBI:57705"/>
    </ligand>
</feature>
<evidence type="ECO:0000313" key="19">
    <source>
        <dbReference type="EMBL" id="TQM63201.1"/>
    </source>
</evidence>
<evidence type="ECO:0000256" key="13">
    <source>
        <dbReference type="ARBA" id="ARBA00023316"/>
    </source>
</evidence>
<keyword evidence="10 17" id="KW-0573">Peptidoglycan synthesis</keyword>
<comment type="catalytic activity">
    <reaction evidence="15 17">
        <text>N-acetyl-alpha-D-glucosamine 1-phosphate + UTP + H(+) = UDP-N-acetyl-alpha-D-glucosamine + diphosphate</text>
        <dbReference type="Rhea" id="RHEA:13509"/>
        <dbReference type="ChEBI" id="CHEBI:15378"/>
        <dbReference type="ChEBI" id="CHEBI:33019"/>
        <dbReference type="ChEBI" id="CHEBI:46398"/>
        <dbReference type="ChEBI" id="CHEBI:57705"/>
        <dbReference type="ChEBI" id="CHEBI:57776"/>
        <dbReference type="EC" id="2.7.7.23"/>
    </reaction>
</comment>
<dbReference type="SUPFAM" id="SSF53448">
    <property type="entry name" value="Nucleotide-diphospho-sugar transferases"/>
    <property type="match status" value="1"/>
</dbReference>
<keyword evidence="12 17" id="KW-0012">Acyltransferase</keyword>
<organism evidence="19 20">
    <name type="scientific">Klugiella xanthotipulae</name>
    <dbReference type="NCBI Taxonomy" id="244735"/>
    <lineage>
        <taxon>Bacteria</taxon>
        <taxon>Bacillati</taxon>
        <taxon>Actinomycetota</taxon>
        <taxon>Actinomycetes</taxon>
        <taxon>Micrococcales</taxon>
        <taxon>Microbacteriaceae</taxon>
        <taxon>Klugiella</taxon>
    </lineage>
</organism>
<feature type="binding site" evidence="17">
    <location>
        <position position="25"/>
    </location>
    <ligand>
        <name>UDP-N-acetyl-alpha-D-glucosamine</name>
        <dbReference type="ChEBI" id="CHEBI:57705"/>
    </ligand>
</feature>
<dbReference type="InterPro" id="IPR025877">
    <property type="entry name" value="MobA-like_NTP_Trfase"/>
</dbReference>
<dbReference type="CDD" id="cd03353">
    <property type="entry name" value="LbH_GlmU_C"/>
    <property type="match status" value="1"/>
</dbReference>
<protein>
    <recommendedName>
        <fullName evidence="17">Bifunctional protein GlmU</fullName>
    </recommendedName>
    <domain>
        <recommendedName>
            <fullName evidence="17">UDP-N-acetylglucosamine pyrophosphorylase</fullName>
            <ecNumber evidence="17">2.7.7.23</ecNumber>
        </recommendedName>
        <alternativeName>
            <fullName evidence="17">N-acetylglucosamine-1-phosphate uridyltransferase</fullName>
        </alternativeName>
    </domain>
    <domain>
        <recommendedName>
            <fullName evidence="17">Glucosamine-1-phosphate N-acetyltransferase</fullName>
            <ecNumber evidence="17">2.3.1.157</ecNumber>
        </recommendedName>
    </domain>
</protein>
<feature type="binding site" evidence="17">
    <location>
        <begin position="392"/>
        <end position="393"/>
    </location>
    <ligand>
        <name>acetyl-CoA</name>
        <dbReference type="ChEBI" id="CHEBI:57288"/>
    </ligand>
</feature>
<comment type="subunit">
    <text evidence="17">Homotrimer.</text>
</comment>
<dbReference type="EMBL" id="VFPN01000002">
    <property type="protein sequence ID" value="TQM63201.1"/>
    <property type="molecule type" value="Genomic_DNA"/>
</dbReference>
<evidence type="ECO:0000256" key="1">
    <source>
        <dbReference type="ARBA" id="ARBA00007707"/>
    </source>
</evidence>
<feature type="binding site" evidence="17">
    <location>
        <position position="383"/>
    </location>
    <ligand>
        <name>UDP-N-acetyl-alpha-D-glucosamine</name>
        <dbReference type="ChEBI" id="CHEBI:57705"/>
    </ligand>
</feature>
<feature type="binding site" evidence="17">
    <location>
        <position position="339"/>
    </location>
    <ligand>
        <name>UDP-N-acetyl-alpha-D-glucosamine</name>
        <dbReference type="ChEBI" id="CHEBI:57705"/>
    </ligand>
</feature>
<dbReference type="GO" id="GO:0019134">
    <property type="term" value="F:glucosamine-1-phosphate N-acetyltransferase activity"/>
    <property type="evidence" value="ECO:0007669"/>
    <property type="project" value="UniProtKB-UniRule"/>
</dbReference>
<evidence type="ECO:0000256" key="2">
    <source>
        <dbReference type="ARBA" id="ARBA00007947"/>
    </source>
</evidence>
<dbReference type="Gene3D" id="2.160.10.10">
    <property type="entry name" value="Hexapeptide repeat proteins"/>
    <property type="match status" value="1"/>
</dbReference>
<evidence type="ECO:0000256" key="14">
    <source>
        <dbReference type="ARBA" id="ARBA00048247"/>
    </source>
</evidence>
<keyword evidence="5 17" id="KW-0548">Nucleotidyltransferase</keyword>
<dbReference type="InterPro" id="IPR050065">
    <property type="entry name" value="GlmU-like"/>
</dbReference>
<dbReference type="GO" id="GO:0016020">
    <property type="term" value="C:membrane"/>
    <property type="evidence" value="ECO:0007669"/>
    <property type="project" value="GOC"/>
</dbReference>
<feature type="binding site" evidence="17">
    <location>
        <begin position="83"/>
        <end position="84"/>
    </location>
    <ligand>
        <name>UDP-N-acetyl-alpha-D-glucosamine</name>
        <dbReference type="ChEBI" id="CHEBI:57705"/>
    </ligand>
</feature>
<evidence type="ECO:0000256" key="11">
    <source>
        <dbReference type="ARBA" id="ARBA00023268"/>
    </source>
</evidence>
<keyword evidence="3 17" id="KW-0963">Cytoplasm</keyword>
<keyword evidence="11 17" id="KW-0511">Multifunctional enzyme</keyword>
<comment type="cofactor">
    <cofactor evidence="17">
        <name>Mg(2+)</name>
        <dbReference type="ChEBI" id="CHEBI:18420"/>
    </cofactor>
    <text evidence="17">Binds 1 Mg(2+) ion per subunit.</text>
</comment>
<keyword evidence="9 17" id="KW-0133">Cell shape</keyword>
<dbReference type="GO" id="GO:0009252">
    <property type="term" value="P:peptidoglycan biosynthetic process"/>
    <property type="evidence" value="ECO:0007669"/>
    <property type="project" value="UniProtKB-UniRule"/>
</dbReference>
<comment type="pathway">
    <text evidence="17">Nucleotide-sugar biosynthesis; UDP-N-acetyl-alpha-D-glucosamine biosynthesis; UDP-N-acetyl-alpha-D-glucosamine from N-acetyl-alpha-D-glucosamine 1-phosphate: step 1/1.</text>
</comment>
<reference evidence="19 20" key="1">
    <citation type="submission" date="2019-06" db="EMBL/GenBank/DDBJ databases">
        <title>Sequencing the genomes of 1000 actinobacteria strains.</title>
        <authorList>
            <person name="Klenk H.-P."/>
        </authorList>
    </citation>
    <scope>NUCLEOTIDE SEQUENCE [LARGE SCALE GENOMIC DNA]</scope>
    <source>
        <strain evidence="19 20">DSM 18031</strain>
    </source>
</reference>
<dbReference type="GO" id="GO:0008360">
    <property type="term" value="P:regulation of cell shape"/>
    <property type="evidence" value="ECO:0007669"/>
    <property type="project" value="UniProtKB-KW"/>
</dbReference>
<comment type="caution">
    <text evidence="17">Lacks conserved residue(s) required for the propagation of feature annotation.</text>
</comment>
<evidence type="ECO:0000256" key="9">
    <source>
        <dbReference type="ARBA" id="ARBA00022960"/>
    </source>
</evidence>
<dbReference type="RefSeq" id="WP_141917175.1">
    <property type="nucleotide sequence ID" value="NZ_BAAAYS010000021.1"/>
</dbReference>